<evidence type="ECO:0000256" key="5">
    <source>
        <dbReference type="ARBA" id="ARBA00022989"/>
    </source>
</evidence>
<dbReference type="Gene3D" id="2.60.40.10">
    <property type="entry name" value="Immunoglobulins"/>
    <property type="match status" value="3"/>
</dbReference>
<feature type="transmembrane region" description="Helical" evidence="9">
    <location>
        <begin position="533"/>
        <end position="555"/>
    </location>
</feature>
<dbReference type="RefSeq" id="XP_072824679.1">
    <property type="nucleotide sequence ID" value="XM_072968578.1"/>
</dbReference>
<sequence>MPTECVGEKIWRPSAPPRQRYKGQRWACCGRRHSPEQNPRWTIQAPRKRGSGLKNYDSQKALGLSANDSQVPVRRRYGGKTLFPETVGLQLPAILAVASLAPPTAPRVLHASPVRVLCAPAQKQRDSRRQTVWGHEEEMCLLQLLLLPVLWGAPLVRVLSYQLELPETVTVQESLCVLVPCKFSYPWSLGTSYMFWFQKGADITHDPPVATNKPEQKLHERTRGRFFLLGDFWTKNCSLSIRDVSMEDSGTYFFHVETSFSKHSYLDKMFSLKVTGMVGAQGKTLGYGASEIEESRFSSSWGWDGDARTRPWGKLATCQGTPFFCFSSPALIHKPHIPIPETLESGCPRNLTCSVPWACEQGTPPIFSWTSAALTSLGPKTLLSSVLTLTPRPQDHSTTVTCQVMFPTTGVIVERTIQLNVTYAPQNVAISIFQGNRPALETLQNASSLPILEGQALQLLCVTDSNPPAQLSWFRGSPALNATPISSTAILELPGVGTAEEGGFTCQAQNPLGSQHLSLSLSVVCQSQPRASWVLGAVGGAGFMVLLSLSLCLIFRVKTRRETQPVQSMDDRRQVVGSGSREHQFGTDTPADSPAPAGAGPISQDECQLHYAFLRFHKLKPQGREGMDTEYSEIRTHNPSHSTSNYCKVNDFLGNGMSALVYVEDHRTWDQRH</sequence>
<keyword evidence="6 9" id="KW-0472">Membrane</keyword>
<evidence type="ECO:0000256" key="6">
    <source>
        <dbReference type="ARBA" id="ARBA00023136"/>
    </source>
</evidence>
<dbReference type="Pfam" id="PF07686">
    <property type="entry name" value="V-set"/>
    <property type="match status" value="1"/>
</dbReference>
<accession>A0ABM5DUV2</accession>
<keyword evidence="4" id="KW-0130">Cell adhesion</keyword>
<dbReference type="PANTHER" id="PTHR12035:SF99">
    <property type="entry name" value="SIALIC ACID BINDING IG LIKE LECTIN 6"/>
    <property type="match status" value="1"/>
</dbReference>
<dbReference type="GeneID" id="102540736"/>
<evidence type="ECO:0000313" key="13">
    <source>
        <dbReference type="RefSeq" id="XP_072824680.1"/>
    </source>
</evidence>
<dbReference type="InterPro" id="IPR013106">
    <property type="entry name" value="Ig_V-set"/>
</dbReference>
<comment type="similarity">
    <text evidence="7">Belongs to the immunoglobulin superfamily. SIGLEC (sialic acid binding Ig-like lectin) family.</text>
</comment>
<dbReference type="InterPro" id="IPR003598">
    <property type="entry name" value="Ig_sub2"/>
</dbReference>
<evidence type="ECO:0000256" key="8">
    <source>
        <dbReference type="SAM" id="MobiDB-lite"/>
    </source>
</evidence>
<dbReference type="InterPro" id="IPR007110">
    <property type="entry name" value="Ig-like_dom"/>
</dbReference>
<dbReference type="Pfam" id="PF07679">
    <property type="entry name" value="I-set"/>
    <property type="match status" value="1"/>
</dbReference>
<keyword evidence="2 9" id="KW-0812">Transmembrane</keyword>
<feature type="compositionally biased region" description="Basic and acidic residues" evidence="8">
    <location>
        <begin position="569"/>
        <end position="585"/>
    </location>
</feature>
<evidence type="ECO:0000256" key="7">
    <source>
        <dbReference type="ARBA" id="ARBA00038361"/>
    </source>
</evidence>
<dbReference type="RefSeq" id="XP_072824680.1">
    <property type="nucleotide sequence ID" value="XM_072968579.1"/>
</dbReference>
<feature type="domain" description="Ig-like" evidence="10">
    <location>
        <begin position="329"/>
        <end position="418"/>
    </location>
</feature>
<dbReference type="PROSITE" id="PS50835">
    <property type="entry name" value="IG_LIKE"/>
    <property type="match status" value="3"/>
</dbReference>
<name>A0ABM5DUV2_VICPA</name>
<evidence type="ECO:0000256" key="4">
    <source>
        <dbReference type="ARBA" id="ARBA00022889"/>
    </source>
</evidence>
<keyword evidence="3" id="KW-0430">Lectin</keyword>
<feature type="region of interest" description="Disordered" evidence="8">
    <location>
        <begin position="563"/>
        <end position="601"/>
    </location>
</feature>
<evidence type="ECO:0000313" key="12">
    <source>
        <dbReference type="RefSeq" id="XP_072824679.1"/>
    </source>
</evidence>
<comment type="subcellular location">
    <subcellularLocation>
        <location evidence="1">Membrane</location>
        <topology evidence="1">Single-pass type I membrane protein</topology>
    </subcellularLocation>
</comment>
<evidence type="ECO:0000259" key="10">
    <source>
        <dbReference type="PROSITE" id="PS50835"/>
    </source>
</evidence>
<dbReference type="SMART" id="SM00408">
    <property type="entry name" value="IGc2"/>
    <property type="match status" value="1"/>
</dbReference>
<evidence type="ECO:0000256" key="9">
    <source>
        <dbReference type="SAM" id="Phobius"/>
    </source>
</evidence>
<keyword evidence="11" id="KW-1185">Reference proteome</keyword>
<evidence type="ECO:0000313" key="11">
    <source>
        <dbReference type="Proteomes" id="UP001652581"/>
    </source>
</evidence>
<keyword evidence="5 9" id="KW-1133">Transmembrane helix</keyword>
<reference evidence="12 13" key="1">
    <citation type="submission" date="2025-05" db="UniProtKB">
        <authorList>
            <consortium name="RefSeq"/>
        </authorList>
    </citation>
    <scope>IDENTIFICATION</scope>
</reference>
<proteinExistence type="inferred from homology"/>
<protein>
    <submittedName>
        <fullName evidence="12 13">Sialic acid-binding Ig-like lectin 6 isoform X1</fullName>
    </submittedName>
</protein>
<evidence type="ECO:0000256" key="2">
    <source>
        <dbReference type="ARBA" id="ARBA00022692"/>
    </source>
</evidence>
<organism evidence="11 13">
    <name type="scientific">Vicugna pacos</name>
    <name type="common">Alpaca</name>
    <name type="synonym">Lama pacos</name>
    <dbReference type="NCBI Taxonomy" id="30538"/>
    <lineage>
        <taxon>Eukaryota</taxon>
        <taxon>Metazoa</taxon>
        <taxon>Chordata</taxon>
        <taxon>Craniata</taxon>
        <taxon>Vertebrata</taxon>
        <taxon>Euteleostomi</taxon>
        <taxon>Mammalia</taxon>
        <taxon>Eutheria</taxon>
        <taxon>Laurasiatheria</taxon>
        <taxon>Artiodactyla</taxon>
        <taxon>Tylopoda</taxon>
        <taxon>Camelidae</taxon>
        <taxon>Vicugna</taxon>
    </lineage>
</organism>
<gene>
    <name evidence="12 13" type="primary">LOC102540736</name>
</gene>
<dbReference type="Proteomes" id="UP001652581">
    <property type="component" value="Chromosome 9"/>
</dbReference>
<dbReference type="SUPFAM" id="SSF48726">
    <property type="entry name" value="Immunoglobulin"/>
    <property type="match status" value="3"/>
</dbReference>
<dbReference type="InterPro" id="IPR013098">
    <property type="entry name" value="Ig_I-set"/>
</dbReference>
<feature type="compositionally biased region" description="Low complexity" evidence="8">
    <location>
        <begin position="586"/>
        <end position="601"/>
    </location>
</feature>
<evidence type="ECO:0000256" key="1">
    <source>
        <dbReference type="ARBA" id="ARBA00004479"/>
    </source>
</evidence>
<dbReference type="SMART" id="SM00409">
    <property type="entry name" value="IG"/>
    <property type="match status" value="3"/>
</dbReference>
<evidence type="ECO:0000256" key="3">
    <source>
        <dbReference type="ARBA" id="ARBA00022734"/>
    </source>
</evidence>
<dbReference type="InterPro" id="IPR013783">
    <property type="entry name" value="Ig-like_fold"/>
</dbReference>
<feature type="domain" description="Ig-like" evidence="10">
    <location>
        <begin position="438"/>
        <end position="522"/>
    </location>
</feature>
<dbReference type="InterPro" id="IPR003599">
    <property type="entry name" value="Ig_sub"/>
</dbReference>
<feature type="domain" description="Ig-like" evidence="10">
    <location>
        <begin position="154"/>
        <end position="271"/>
    </location>
</feature>
<dbReference type="InterPro" id="IPR051036">
    <property type="entry name" value="SIGLEC"/>
</dbReference>
<dbReference type="InterPro" id="IPR036179">
    <property type="entry name" value="Ig-like_dom_sf"/>
</dbReference>
<dbReference type="PANTHER" id="PTHR12035">
    <property type="entry name" value="SIALIC ACID BINDING IMMUNOGLOBULIN-LIKE LECTIN"/>
    <property type="match status" value="1"/>
</dbReference>